<evidence type="ECO:0000313" key="1">
    <source>
        <dbReference type="EMBL" id="CBX31559.1"/>
    </source>
</evidence>
<protein>
    <recommendedName>
        <fullName evidence="2">Addiction module component, TIGR02574 family</fullName>
    </recommendedName>
</protein>
<organism evidence="1">
    <name type="scientific">uncultured Desulfobacterium sp</name>
    <dbReference type="NCBI Taxonomy" id="201089"/>
    <lineage>
        <taxon>Bacteria</taxon>
        <taxon>Pseudomonadati</taxon>
        <taxon>Thermodesulfobacteriota</taxon>
        <taxon>Desulfobacteria</taxon>
        <taxon>Desulfobacterales</taxon>
        <taxon>Desulfobacteriaceae</taxon>
        <taxon>Desulfobacterium</taxon>
        <taxon>environmental samples</taxon>
    </lineage>
</organism>
<evidence type="ECO:0008006" key="2">
    <source>
        <dbReference type="Google" id="ProtNLM"/>
    </source>
</evidence>
<name>E1YJV5_9BACT</name>
<sequence>MSDLLKKIENEALGLSIQERAFLADRLLSSLGEDVLSDIDNAWIAEAERRYKEYKEGKRSGVAASNVFDEADRMLK</sequence>
<proteinExistence type="predicted"/>
<dbReference type="EMBL" id="FR695877">
    <property type="protein sequence ID" value="CBX31559.1"/>
    <property type="molecule type" value="Genomic_DNA"/>
</dbReference>
<reference evidence="1" key="1">
    <citation type="journal article" date="2011" name="Environ. Microbiol.">
        <title>Genomic insights into the metabolic potential of the polycyclic aromatic hydrocarbon degrading sulfate-reducing Deltaproteobacterium N47.</title>
        <authorList>
            <person name="Bergmann F."/>
            <person name="Selesi D."/>
            <person name="Weinmaier T."/>
            <person name="Tischler P."/>
            <person name="Rattei T."/>
            <person name="Meckenstock R.U."/>
        </authorList>
    </citation>
    <scope>NUCLEOTIDE SEQUENCE</scope>
</reference>
<dbReference type="NCBIfam" id="TIGR02574">
    <property type="entry name" value="stabl_TIGR02574"/>
    <property type="match status" value="1"/>
</dbReference>
<gene>
    <name evidence="1" type="ORF">N47_E50710</name>
</gene>
<dbReference type="Pfam" id="PF09720">
    <property type="entry name" value="Unstab_antitox"/>
    <property type="match status" value="1"/>
</dbReference>
<accession>E1YJV5</accession>
<dbReference type="AlphaFoldDB" id="E1YJV5"/>
<dbReference type="InterPro" id="IPR013406">
    <property type="entry name" value="CHP02574_addiction_mod"/>
</dbReference>